<protein>
    <recommendedName>
        <fullName evidence="3">Zn(2)-C6 fungal-type domain-containing protein</fullName>
    </recommendedName>
</protein>
<evidence type="ECO:0000313" key="5">
    <source>
        <dbReference type="Proteomes" id="UP000184330"/>
    </source>
</evidence>
<accession>A0A1L7X7C8</accession>
<dbReference type="InterPro" id="IPR036864">
    <property type="entry name" value="Zn2-C6_fun-type_DNA-bd_sf"/>
</dbReference>
<dbReference type="SUPFAM" id="SSF57701">
    <property type="entry name" value="Zn2/Cys6 DNA-binding domain"/>
    <property type="match status" value="1"/>
</dbReference>
<sequence>MRQQIQRYSCDRCHGQKVRCTRAETGGMCVRCEKAKAKCTWSPSQRKQRKDINTASTLFREPFDVSQDPSHPDIGLQKNGQTNHVALASSRQENNQCSRQIQTSTLDSVLFNSPNEQLGQPVLDFDFQMGMNFLEPTTAWTDSPSDPSSSAGAGNTIYGQGSPQRSSSGLDTWQHRFNHEWAMLSSDDIHTEQLSTSRDQPKGASSSLAITTIQALSDLNVELYAHAAMVPKPPKSSSQPLTWKDKDLVVDKTFQLSQRFIDVLNKFYPRYVEASTSSSSPNTSASSASSPRTGMALGRLHAAIDQGSFLLILSCHLRLIDTYENIFGNMQACLDRSSVTECEDHVGLPNVKVGSFSIPDTSAVQITLILHLARHLLSRMGELIKSIESSQTSDRVNEDGSLSVGSDSLVSPTLEAVHSREKVLVERISRLRKTFIDLNIL</sequence>
<dbReference type="GO" id="GO:0008270">
    <property type="term" value="F:zinc ion binding"/>
    <property type="evidence" value="ECO:0007669"/>
    <property type="project" value="InterPro"/>
</dbReference>
<dbReference type="AlphaFoldDB" id="A0A1L7X7C8"/>
<feature type="domain" description="Zn(2)-C6 fungal-type" evidence="3">
    <location>
        <begin position="9"/>
        <end position="41"/>
    </location>
</feature>
<proteinExistence type="predicted"/>
<dbReference type="CDD" id="cd00067">
    <property type="entry name" value="GAL4"/>
    <property type="match status" value="1"/>
</dbReference>
<evidence type="ECO:0000256" key="1">
    <source>
        <dbReference type="ARBA" id="ARBA00023242"/>
    </source>
</evidence>
<dbReference type="EMBL" id="FJOG01000017">
    <property type="protein sequence ID" value="CZR60924.1"/>
    <property type="molecule type" value="Genomic_DNA"/>
</dbReference>
<dbReference type="PANTHER" id="PTHR31668">
    <property type="entry name" value="GLUCOSE TRANSPORT TRANSCRIPTION REGULATOR RGT1-RELATED-RELATED"/>
    <property type="match status" value="1"/>
</dbReference>
<keyword evidence="5" id="KW-1185">Reference proteome</keyword>
<evidence type="ECO:0000259" key="3">
    <source>
        <dbReference type="PROSITE" id="PS50048"/>
    </source>
</evidence>
<evidence type="ECO:0000313" key="4">
    <source>
        <dbReference type="EMBL" id="CZR60924.1"/>
    </source>
</evidence>
<feature type="compositionally biased region" description="Polar residues" evidence="2">
    <location>
        <begin position="157"/>
        <end position="170"/>
    </location>
</feature>
<dbReference type="GO" id="GO:0000981">
    <property type="term" value="F:DNA-binding transcription factor activity, RNA polymerase II-specific"/>
    <property type="evidence" value="ECO:0007669"/>
    <property type="project" value="InterPro"/>
</dbReference>
<dbReference type="PROSITE" id="PS50048">
    <property type="entry name" value="ZN2_CY6_FUNGAL_2"/>
    <property type="match status" value="1"/>
</dbReference>
<dbReference type="InterPro" id="IPR050797">
    <property type="entry name" value="Carb_Metab_Trans_Reg"/>
</dbReference>
<reference evidence="4 5" key="1">
    <citation type="submission" date="2016-03" db="EMBL/GenBank/DDBJ databases">
        <authorList>
            <person name="Ploux O."/>
        </authorList>
    </citation>
    <scope>NUCLEOTIDE SEQUENCE [LARGE SCALE GENOMIC DNA]</scope>
    <source>
        <strain evidence="4 5">UAMH 11012</strain>
    </source>
</reference>
<feature type="compositionally biased region" description="Low complexity" evidence="2">
    <location>
        <begin position="142"/>
        <end position="154"/>
    </location>
</feature>
<organism evidence="4 5">
    <name type="scientific">Phialocephala subalpina</name>
    <dbReference type="NCBI Taxonomy" id="576137"/>
    <lineage>
        <taxon>Eukaryota</taxon>
        <taxon>Fungi</taxon>
        <taxon>Dikarya</taxon>
        <taxon>Ascomycota</taxon>
        <taxon>Pezizomycotina</taxon>
        <taxon>Leotiomycetes</taxon>
        <taxon>Helotiales</taxon>
        <taxon>Mollisiaceae</taxon>
        <taxon>Phialocephala</taxon>
        <taxon>Phialocephala fortinii species complex</taxon>
    </lineage>
</organism>
<dbReference type="SMART" id="SM00066">
    <property type="entry name" value="GAL4"/>
    <property type="match status" value="1"/>
</dbReference>
<dbReference type="STRING" id="576137.A0A1L7X7C8"/>
<dbReference type="OrthoDB" id="4222821at2759"/>
<dbReference type="Proteomes" id="UP000184330">
    <property type="component" value="Unassembled WGS sequence"/>
</dbReference>
<keyword evidence="1" id="KW-0539">Nucleus</keyword>
<gene>
    <name evidence="4" type="ORF">PAC_10820</name>
</gene>
<dbReference type="InterPro" id="IPR001138">
    <property type="entry name" value="Zn2Cys6_DnaBD"/>
</dbReference>
<feature type="region of interest" description="Disordered" evidence="2">
    <location>
        <begin position="136"/>
        <end position="170"/>
    </location>
</feature>
<dbReference type="PROSITE" id="PS00463">
    <property type="entry name" value="ZN2_CY6_FUNGAL_1"/>
    <property type="match status" value="1"/>
</dbReference>
<dbReference type="Pfam" id="PF00172">
    <property type="entry name" value="Zn_clus"/>
    <property type="match status" value="1"/>
</dbReference>
<dbReference type="Gene3D" id="4.10.240.10">
    <property type="entry name" value="Zn(2)-C6 fungal-type DNA-binding domain"/>
    <property type="match status" value="1"/>
</dbReference>
<name>A0A1L7X7C8_9HELO</name>
<evidence type="ECO:0000256" key="2">
    <source>
        <dbReference type="SAM" id="MobiDB-lite"/>
    </source>
</evidence>